<reference evidence="4 5" key="1">
    <citation type="journal article" date="2018" name="Syst. Appl. Microbiol.">
        <title>Corynebacterium heidelbergense sp. nov., isolated from the preen glands of Egyptian geese (Alopochen aegyptiacus).</title>
        <authorList>
            <person name="Braun M.S."/>
            <person name="Wang E."/>
            <person name="Zimmermann S."/>
            <person name="Wink M."/>
        </authorList>
    </citation>
    <scope>NUCLEOTIDE SEQUENCE [LARGE SCALE GENOMIC DNA]</scope>
    <source>
        <strain evidence="4 5">647</strain>
    </source>
</reference>
<dbReference type="Pfam" id="PF01156">
    <property type="entry name" value="IU_nuc_hydro"/>
    <property type="match status" value="1"/>
</dbReference>
<dbReference type="InterPro" id="IPR036452">
    <property type="entry name" value="Ribo_hydro-like"/>
</dbReference>
<dbReference type="SUPFAM" id="SSF53590">
    <property type="entry name" value="Nucleoside hydrolase"/>
    <property type="match status" value="1"/>
</dbReference>
<accession>A0A364V503</accession>
<dbReference type="GO" id="GO:0006152">
    <property type="term" value="P:purine nucleoside catabolic process"/>
    <property type="evidence" value="ECO:0007669"/>
    <property type="project" value="TreeGrafter"/>
</dbReference>
<dbReference type="Gene3D" id="3.90.245.10">
    <property type="entry name" value="Ribonucleoside hydrolase-like"/>
    <property type="match status" value="1"/>
</dbReference>
<keyword evidence="1 4" id="KW-0378">Hydrolase</keyword>
<gene>
    <name evidence="4" type="ORF">DLJ54_06875</name>
</gene>
<dbReference type="Proteomes" id="UP000251577">
    <property type="component" value="Unassembled WGS sequence"/>
</dbReference>
<keyword evidence="5" id="KW-1185">Reference proteome</keyword>
<dbReference type="GO" id="GO:0005829">
    <property type="term" value="C:cytosol"/>
    <property type="evidence" value="ECO:0007669"/>
    <property type="project" value="TreeGrafter"/>
</dbReference>
<dbReference type="AlphaFoldDB" id="A0A364V503"/>
<dbReference type="PANTHER" id="PTHR12304:SF4">
    <property type="entry name" value="URIDINE NUCLEOSIDASE"/>
    <property type="match status" value="1"/>
</dbReference>
<evidence type="ECO:0000259" key="3">
    <source>
        <dbReference type="Pfam" id="PF01156"/>
    </source>
</evidence>
<evidence type="ECO:0000256" key="1">
    <source>
        <dbReference type="ARBA" id="ARBA00022801"/>
    </source>
</evidence>
<dbReference type="InterPro" id="IPR023186">
    <property type="entry name" value="IUNH"/>
</dbReference>
<evidence type="ECO:0000256" key="2">
    <source>
        <dbReference type="ARBA" id="ARBA00023295"/>
    </source>
</evidence>
<dbReference type="GO" id="GO:0008477">
    <property type="term" value="F:purine nucleosidase activity"/>
    <property type="evidence" value="ECO:0007669"/>
    <property type="project" value="TreeGrafter"/>
</dbReference>
<dbReference type="PANTHER" id="PTHR12304">
    <property type="entry name" value="INOSINE-URIDINE PREFERRING NUCLEOSIDE HYDROLASE"/>
    <property type="match status" value="1"/>
</dbReference>
<evidence type="ECO:0000313" key="4">
    <source>
        <dbReference type="EMBL" id="RAV31725.1"/>
    </source>
</evidence>
<proteinExistence type="predicted"/>
<feature type="domain" description="Inosine/uridine-preferring nucleoside hydrolase" evidence="3">
    <location>
        <begin position="19"/>
        <end position="312"/>
    </location>
</feature>
<comment type="caution">
    <text evidence="4">The sequence shown here is derived from an EMBL/GenBank/DDBJ whole genome shotgun (WGS) entry which is preliminary data.</text>
</comment>
<name>A0A364V503_9CORY</name>
<dbReference type="EMBL" id="QHCV01000063">
    <property type="protein sequence ID" value="RAV31725.1"/>
    <property type="molecule type" value="Genomic_DNA"/>
</dbReference>
<organism evidence="4 5">
    <name type="scientific">Corynebacterium heidelbergense</name>
    <dbReference type="NCBI Taxonomy" id="2055947"/>
    <lineage>
        <taxon>Bacteria</taxon>
        <taxon>Bacillati</taxon>
        <taxon>Actinomycetota</taxon>
        <taxon>Actinomycetes</taxon>
        <taxon>Mycobacteriales</taxon>
        <taxon>Corynebacteriaceae</taxon>
        <taxon>Corynebacterium</taxon>
    </lineage>
</organism>
<sequence length="331" mass="34980">MGSNSERGAAARPNPLRVAADVDTGIDDALALVYLAAVCPDLRVTTSAGNCSAVAAARNSRAVLDLCHSFGTPITPGAPRPLLHDLTTTPETHGPDGLGYYRTTVATPPAGCAAEAVAAWESPEGLLVSGPATNLAWAVQQAGGVPAPPGFPARTVIMGGAFDYPGNTTATAEWNVWVDPHSLDLTLRQWPAGVALPLICPLNVTEQVILDPRRLGEWTEVLRARGLAELGTLLEEALRFYFEFHEHVGVGYCAQIHDLAAAMVLLDAVEYEAKPGYVQVAVDGERRGTTTVDWHATPNAHIVTALNPDGVFQQFQQALDCLGGNAPSPRR</sequence>
<keyword evidence="2" id="KW-0326">Glycosidase</keyword>
<dbReference type="InterPro" id="IPR001910">
    <property type="entry name" value="Inosine/uridine_hydrolase_dom"/>
</dbReference>
<evidence type="ECO:0000313" key="5">
    <source>
        <dbReference type="Proteomes" id="UP000251577"/>
    </source>
</evidence>
<dbReference type="RefSeq" id="WP_113631022.1">
    <property type="nucleotide sequence ID" value="NZ_QHCV01000063.1"/>
</dbReference>
<protein>
    <submittedName>
        <fullName evidence="4">Nucleoside hydrolase</fullName>
    </submittedName>
</protein>